<dbReference type="InterPro" id="IPR018060">
    <property type="entry name" value="HTH_AraC"/>
</dbReference>
<dbReference type="Proteomes" id="UP000031967">
    <property type="component" value="Unassembled WGS sequence"/>
</dbReference>
<dbReference type="Pfam" id="PF17853">
    <property type="entry name" value="GGDEF_2"/>
    <property type="match status" value="1"/>
</dbReference>
<evidence type="ECO:0000313" key="7">
    <source>
        <dbReference type="Proteomes" id="UP000031967"/>
    </source>
</evidence>
<feature type="transmembrane region" description="Helical" evidence="4">
    <location>
        <begin position="14"/>
        <end position="37"/>
    </location>
</feature>
<evidence type="ECO:0000256" key="1">
    <source>
        <dbReference type="ARBA" id="ARBA00023015"/>
    </source>
</evidence>
<dbReference type="PANTHER" id="PTHR43280:SF10">
    <property type="entry name" value="REGULATORY PROTEIN POCR"/>
    <property type="match status" value="1"/>
</dbReference>
<dbReference type="RefSeq" id="WP_041047838.1">
    <property type="nucleotide sequence ID" value="NZ_JXAK01000018.1"/>
</dbReference>
<feature type="transmembrane region" description="Helical" evidence="4">
    <location>
        <begin position="305"/>
        <end position="326"/>
    </location>
</feature>
<gene>
    <name evidence="6" type="ORF">SD70_12230</name>
</gene>
<evidence type="ECO:0000256" key="2">
    <source>
        <dbReference type="ARBA" id="ARBA00023125"/>
    </source>
</evidence>
<dbReference type="PROSITE" id="PS01124">
    <property type="entry name" value="HTH_ARAC_FAMILY_2"/>
    <property type="match status" value="1"/>
</dbReference>
<keyword evidence="2" id="KW-0238">DNA-binding</keyword>
<keyword evidence="7" id="KW-1185">Reference proteome</keyword>
<evidence type="ECO:0000256" key="3">
    <source>
        <dbReference type="ARBA" id="ARBA00023163"/>
    </source>
</evidence>
<reference evidence="6 7" key="1">
    <citation type="submission" date="2014-12" db="EMBL/GenBank/DDBJ databases">
        <title>Draft genome sequence of Paenibacillus kamchatkensis strain B-2647.</title>
        <authorList>
            <person name="Karlyshev A.V."/>
            <person name="Kudryashova E.B."/>
        </authorList>
    </citation>
    <scope>NUCLEOTIDE SEQUENCE [LARGE SCALE GENOMIC DNA]</scope>
    <source>
        <strain evidence="6 7">VKM B-2647</strain>
    </source>
</reference>
<keyword evidence="1" id="KW-0805">Transcription regulation</keyword>
<evidence type="ECO:0000256" key="4">
    <source>
        <dbReference type="SAM" id="Phobius"/>
    </source>
</evidence>
<comment type="caution">
    <text evidence="6">The sequence shown here is derived from an EMBL/GenBank/DDBJ whole genome shotgun (WGS) entry which is preliminary data.</text>
</comment>
<dbReference type="EMBL" id="JXAK01000018">
    <property type="protein sequence ID" value="KIL40671.1"/>
    <property type="molecule type" value="Genomic_DNA"/>
</dbReference>
<proteinExistence type="predicted"/>
<dbReference type="SMART" id="SM00342">
    <property type="entry name" value="HTH_ARAC"/>
    <property type="match status" value="1"/>
</dbReference>
<evidence type="ECO:0000313" key="6">
    <source>
        <dbReference type="EMBL" id="KIL40671.1"/>
    </source>
</evidence>
<dbReference type="Gene3D" id="1.10.10.60">
    <property type="entry name" value="Homeodomain-like"/>
    <property type="match status" value="2"/>
</dbReference>
<dbReference type="SUPFAM" id="SSF46689">
    <property type="entry name" value="Homeodomain-like"/>
    <property type="match status" value="2"/>
</dbReference>
<name>A0ABR5AI84_9BACL</name>
<keyword evidence="3" id="KW-0804">Transcription</keyword>
<protein>
    <recommendedName>
        <fullName evidence="5">HTH araC/xylS-type domain-containing protein</fullName>
    </recommendedName>
</protein>
<keyword evidence="4" id="KW-0472">Membrane</keyword>
<feature type="domain" description="HTH araC/xylS-type" evidence="5">
    <location>
        <begin position="672"/>
        <end position="771"/>
    </location>
</feature>
<accession>A0ABR5AI84</accession>
<sequence length="775" mass="88392">MLANLFGETVRSRFYKYFVSYVLLTVILLSIVSGIVYKSFFATLSKEVQDSTVAMLTQVKNAMDMKVSEMNRMAVQLSANSALTPFMVEENGFALHRTVSELRKYKSTNMFIRDILLYFPSEHENRLYAASGIYDANVFFESVYIFAGWNKQELDRSLQKLTSPVMRPLEPVRVNGISSLQLSVYAHPLPANSDTRYGAVLFLIEESAIDTIVRNALHDYRGFMFIANERNEQIVRLANDETEEAEAAVWQSIADGKSNEMVSTITAGGAKYAVIRVKSEQNHWSYIAVMPTDQFMSKVNESRRLFQYTIAAVFVIGLLIALGFSLNNYRPLRHLIVHLKTQYQIGDLPRKADEFDLISRAVGEMNKRNEGLMNRLRSQSGALKDQYVLSLIHGKMKREDLEDTASFSPLALDKPHFVVLLFLIDDYGKFRRDYSESMRHMVSFGFLKMIEELAAEVGTGHGVELPDERGFVLLLNLDEGFGDLAYAREIGVKANRLFRQYSNMSVTVGIGDMHDDVSMTYQSYLQAGHAARHRFLQGRDRVILFRDIRDHDSKGVSWHPLEQEAAIVRAIRQGKSEEARAVIRDITDNIGQRQIPLRAAELICFDVVNTMIKTFIELELQADSRIDERLRSLIAAQYETMEELESMLTSLCDDLCAYIGKQTEHKHAGLTEKLTDFVAEHYCDSSISLESISSRFGLSPSYVTRIFKEHTGQPLMRYIDMMRMNKAKQLLKDSDMPLKDIMDEVGYIDATNFIRKFKKNEGITPIQYRTVVRGA</sequence>
<dbReference type="PANTHER" id="PTHR43280">
    <property type="entry name" value="ARAC-FAMILY TRANSCRIPTIONAL REGULATOR"/>
    <property type="match status" value="1"/>
</dbReference>
<dbReference type="InterPro" id="IPR041522">
    <property type="entry name" value="CdaR_GGDEF"/>
</dbReference>
<keyword evidence="4" id="KW-1133">Transmembrane helix</keyword>
<organism evidence="6 7">
    <name type="scientific">Gordoniibacillus kamchatkensis</name>
    <dbReference type="NCBI Taxonomy" id="1590651"/>
    <lineage>
        <taxon>Bacteria</taxon>
        <taxon>Bacillati</taxon>
        <taxon>Bacillota</taxon>
        <taxon>Bacilli</taxon>
        <taxon>Bacillales</taxon>
        <taxon>Paenibacillaceae</taxon>
        <taxon>Gordoniibacillus</taxon>
    </lineage>
</organism>
<dbReference type="Pfam" id="PF12833">
    <property type="entry name" value="HTH_18"/>
    <property type="match status" value="1"/>
</dbReference>
<evidence type="ECO:0000259" key="5">
    <source>
        <dbReference type="PROSITE" id="PS01124"/>
    </source>
</evidence>
<dbReference type="InterPro" id="IPR009057">
    <property type="entry name" value="Homeodomain-like_sf"/>
</dbReference>
<keyword evidence="4" id="KW-0812">Transmembrane</keyword>